<evidence type="ECO:0000256" key="3">
    <source>
        <dbReference type="ARBA" id="ARBA00022723"/>
    </source>
</evidence>
<reference evidence="11" key="1">
    <citation type="journal article" date="2019" name="Int. J. Syst. Evol. Microbiol.">
        <title>The Global Catalogue of Microorganisms (GCM) 10K type strain sequencing project: providing services to taxonomists for standard genome sequencing and annotation.</title>
        <authorList>
            <consortium name="The Broad Institute Genomics Platform"/>
            <consortium name="The Broad Institute Genome Sequencing Center for Infectious Disease"/>
            <person name="Wu L."/>
            <person name="Ma J."/>
        </authorList>
    </citation>
    <scope>NUCLEOTIDE SEQUENCE [LARGE SCALE GENOMIC DNA]</scope>
    <source>
        <strain evidence="11">JCM 17106</strain>
    </source>
</reference>
<dbReference type="InterPro" id="IPR051395">
    <property type="entry name" value="Cytochrome_c_Peroxidase/MauG"/>
</dbReference>
<keyword evidence="7 8" id="KW-0408">Iron</keyword>
<evidence type="ECO:0000256" key="4">
    <source>
        <dbReference type="ARBA" id="ARBA00022729"/>
    </source>
</evidence>
<dbReference type="PIRSF" id="PIRSF000294">
    <property type="entry name" value="Cytochrome-c_peroxidase"/>
    <property type="match status" value="1"/>
</dbReference>
<dbReference type="Pfam" id="PF00034">
    <property type="entry name" value="Cytochrom_C"/>
    <property type="match status" value="1"/>
</dbReference>
<evidence type="ECO:0000259" key="9">
    <source>
        <dbReference type="PROSITE" id="PS51007"/>
    </source>
</evidence>
<feature type="domain" description="Cytochrome c" evidence="9">
    <location>
        <begin position="197"/>
        <end position="322"/>
    </location>
</feature>
<name>A0ABP6UUI4_9FLAO</name>
<comment type="subcellular location">
    <subcellularLocation>
        <location evidence="1">Periplasm</location>
    </subcellularLocation>
</comment>
<keyword evidence="6" id="KW-0560">Oxidoreductase</keyword>
<dbReference type="RefSeq" id="WP_344930824.1">
    <property type="nucleotide sequence ID" value="NZ_BAABCW010000031.1"/>
</dbReference>
<evidence type="ECO:0000256" key="1">
    <source>
        <dbReference type="ARBA" id="ARBA00004418"/>
    </source>
</evidence>
<keyword evidence="10" id="KW-0575">Peroxidase</keyword>
<dbReference type="InterPro" id="IPR004852">
    <property type="entry name" value="Di-haem_cyt_c_peroxidsae"/>
</dbReference>
<dbReference type="PANTHER" id="PTHR30600">
    <property type="entry name" value="CYTOCHROME C PEROXIDASE-RELATED"/>
    <property type="match status" value="1"/>
</dbReference>
<evidence type="ECO:0000256" key="6">
    <source>
        <dbReference type="ARBA" id="ARBA00023002"/>
    </source>
</evidence>
<keyword evidence="2 8" id="KW-0349">Heme</keyword>
<organism evidence="10 11">
    <name type="scientific">Aquimarina addita</name>
    <dbReference type="NCBI Taxonomy" id="870485"/>
    <lineage>
        <taxon>Bacteria</taxon>
        <taxon>Pseudomonadati</taxon>
        <taxon>Bacteroidota</taxon>
        <taxon>Flavobacteriia</taxon>
        <taxon>Flavobacteriales</taxon>
        <taxon>Flavobacteriaceae</taxon>
        <taxon>Aquimarina</taxon>
    </lineage>
</organism>
<protein>
    <submittedName>
        <fullName evidence="10">Cytochrome c peroxidase</fullName>
    </submittedName>
</protein>
<dbReference type="PROSITE" id="PS51007">
    <property type="entry name" value="CYTC"/>
    <property type="match status" value="1"/>
</dbReference>
<evidence type="ECO:0000256" key="8">
    <source>
        <dbReference type="PROSITE-ProRule" id="PRU00433"/>
    </source>
</evidence>
<keyword evidence="5" id="KW-0574">Periplasm</keyword>
<accession>A0ABP6UUI4</accession>
<keyword evidence="4" id="KW-0732">Signal</keyword>
<evidence type="ECO:0000256" key="2">
    <source>
        <dbReference type="ARBA" id="ARBA00022617"/>
    </source>
</evidence>
<evidence type="ECO:0000313" key="11">
    <source>
        <dbReference type="Proteomes" id="UP001500459"/>
    </source>
</evidence>
<dbReference type="EMBL" id="BAABCW010000031">
    <property type="protein sequence ID" value="GAA3522807.1"/>
    <property type="molecule type" value="Genomic_DNA"/>
</dbReference>
<dbReference type="InterPro" id="IPR026259">
    <property type="entry name" value="MauG/Cytc_peroxidase"/>
</dbReference>
<dbReference type="Proteomes" id="UP001500459">
    <property type="component" value="Unassembled WGS sequence"/>
</dbReference>
<sequence>MLDFFSCSSDDGTKILDTYQLIQPNEFPEIQYTVENNPITQEGFELGRKLFFDPGLSADGSISCNNCHQQSRGFADNSLHPLSIGINDQFGKRNAPALFNLAFRKEFFWDGGVTHLDFVPINALESEIEMGETLANVVAKLNRSDEYKSLFKEAFDIDSITSPRMLQAFSQFLVLMVSDNSKYDQYERNENGVTLTEEEQKGMQLFNEKCATCHSGPLFTDQSFRNNGLSDTFSDTGRALITESSADEGKFMVPTLRNIEVTAPYMHNARFETLEEVLQHYANGVMDSETLDIALRSENNRLGIAMTDSEQAAIISFIKTLTDDSFLTDSKFNNPR</sequence>
<dbReference type="SUPFAM" id="SSF46626">
    <property type="entry name" value="Cytochrome c"/>
    <property type="match status" value="2"/>
</dbReference>
<proteinExistence type="predicted"/>
<dbReference type="GO" id="GO:0004601">
    <property type="term" value="F:peroxidase activity"/>
    <property type="evidence" value="ECO:0007669"/>
    <property type="project" value="UniProtKB-KW"/>
</dbReference>
<keyword evidence="11" id="KW-1185">Reference proteome</keyword>
<gene>
    <name evidence="10" type="ORF">GCM10022393_41830</name>
</gene>
<evidence type="ECO:0000256" key="5">
    <source>
        <dbReference type="ARBA" id="ARBA00022764"/>
    </source>
</evidence>
<evidence type="ECO:0000256" key="7">
    <source>
        <dbReference type="ARBA" id="ARBA00023004"/>
    </source>
</evidence>
<dbReference type="Pfam" id="PF03150">
    <property type="entry name" value="CCP_MauG"/>
    <property type="match status" value="1"/>
</dbReference>
<dbReference type="InterPro" id="IPR036909">
    <property type="entry name" value="Cyt_c-like_dom_sf"/>
</dbReference>
<evidence type="ECO:0000313" key="10">
    <source>
        <dbReference type="EMBL" id="GAA3522807.1"/>
    </source>
</evidence>
<keyword evidence="3 8" id="KW-0479">Metal-binding</keyword>
<comment type="caution">
    <text evidence="10">The sequence shown here is derived from an EMBL/GenBank/DDBJ whole genome shotgun (WGS) entry which is preliminary data.</text>
</comment>
<dbReference type="Gene3D" id="1.10.760.10">
    <property type="entry name" value="Cytochrome c-like domain"/>
    <property type="match status" value="2"/>
</dbReference>
<dbReference type="InterPro" id="IPR009056">
    <property type="entry name" value="Cyt_c-like_dom"/>
</dbReference>